<organism evidence="1 2">
    <name type="scientific">Octopus vulgaris</name>
    <name type="common">Common octopus</name>
    <dbReference type="NCBI Taxonomy" id="6645"/>
    <lineage>
        <taxon>Eukaryota</taxon>
        <taxon>Metazoa</taxon>
        <taxon>Spiralia</taxon>
        <taxon>Lophotrochozoa</taxon>
        <taxon>Mollusca</taxon>
        <taxon>Cephalopoda</taxon>
        <taxon>Coleoidea</taxon>
        <taxon>Octopodiformes</taxon>
        <taxon>Octopoda</taxon>
        <taxon>Incirrata</taxon>
        <taxon>Octopodidae</taxon>
        <taxon>Octopus</taxon>
    </lineage>
</organism>
<dbReference type="EMBL" id="OX597820">
    <property type="protein sequence ID" value="CAI9725968.1"/>
    <property type="molecule type" value="Genomic_DNA"/>
</dbReference>
<evidence type="ECO:0000313" key="1">
    <source>
        <dbReference type="EMBL" id="CAI9725968.1"/>
    </source>
</evidence>
<reference evidence="1" key="1">
    <citation type="submission" date="2023-08" db="EMBL/GenBank/DDBJ databases">
        <authorList>
            <person name="Alioto T."/>
            <person name="Alioto T."/>
            <person name="Gomez Garrido J."/>
        </authorList>
    </citation>
    <scope>NUCLEOTIDE SEQUENCE</scope>
</reference>
<name>A0AA36B295_OCTVU</name>
<keyword evidence="2" id="KW-1185">Reference proteome</keyword>
<proteinExistence type="predicted"/>
<sequence length="76" mass="8585">MLIYYMFHPNWLSIEKQILSGMPDINIQIANGYNVLADTQRDIADVVVGSGDECITLLDSVVVVARVDTLQRTKFR</sequence>
<dbReference type="AlphaFoldDB" id="A0AA36B295"/>
<protein>
    <submittedName>
        <fullName evidence="1">Uncharacterized protein</fullName>
    </submittedName>
</protein>
<evidence type="ECO:0000313" key="2">
    <source>
        <dbReference type="Proteomes" id="UP001162480"/>
    </source>
</evidence>
<accession>A0AA36B295</accession>
<gene>
    <name evidence="1" type="ORF">OCTVUL_1B022041</name>
</gene>
<dbReference type="Proteomes" id="UP001162480">
    <property type="component" value="Chromosome 7"/>
</dbReference>